<dbReference type="GO" id="GO:0005737">
    <property type="term" value="C:cytoplasm"/>
    <property type="evidence" value="ECO:0007669"/>
    <property type="project" value="TreeGrafter"/>
</dbReference>
<dbReference type="EMBL" id="BMHQ01000002">
    <property type="protein sequence ID" value="GGE07704.1"/>
    <property type="molecule type" value="Genomic_DNA"/>
</dbReference>
<evidence type="ECO:0000313" key="1">
    <source>
        <dbReference type="EMBL" id="GGE07704.1"/>
    </source>
</evidence>
<dbReference type="Pfam" id="PF00300">
    <property type="entry name" value="His_Phos_1"/>
    <property type="match status" value="1"/>
</dbReference>
<dbReference type="Proteomes" id="UP000625210">
    <property type="component" value="Unassembled WGS sequence"/>
</dbReference>
<dbReference type="Gene3D" id="3.40.50.1240">
    <property type="entry name" value="Phosphoglycerate mutase-like"/>
    <property type="match status" value="1"/>
</dbReference>
<accession>A0A8J2VG89</accession>
<dbReference type="AlphaFoldDB" id="A0A8J2VG89"/>
<keyword evidence="2" id="KW-1185">Reference proteome</keyword>
<gene>
    <name evidence="1" type="ORF">GCM10011571_06190</name>
</gene>
<sequence>MKWIWIRHGETIANRTKRYCGHWDLPLLRDGEIRVQETACQWKGWVDRLVTSDLRRCMDTARIWHKRFPSASWSVRPELRELGFGEWEGLTFDEIQQQDPNGLQRWLDDPEQQSPPGGESVKQMCQRLAAWLHEERTSGKADETVAVITHGGPIRWFLSWEVRQAPHTFWEDQIPPGGWVAVEDTGRGWRVAAWSEDVKVKDDKE</sequence>
<protein>
    <submittedName>
        <fullName evidence="1">Phosphoglycerate mutase</fullName>
    </submittedName>
</protein>
<reference evidence="1" key="1">
    <citation type="journal article" date="2014" name="Int. J. Syst. Evol. Microbiol.">
        <title>Complete genome sequence of Corynebacterium casei LMG S-19264T (=DSM 44701T), isolated from a smear-ripened cheese.</title>
        <authorList>
            <consortium name="US DOE Joint Genome Institute (JGI-PGF)"/>
            <person name="Walter F."/>
            <person name="Albersmeier A."/>
            <person name="Kalinowski J."/>
            <person name="Ruckert C."/>
        </authorList>
    </citation>
    <scope>NUCLEOTIDE SEQUENCE</scope>
    <source>
        <strain evidence="1">CGMCC 1.15179</strain>
    </source>
</reference>
<organism evidence="1 2">
    <name type="scientific">Marinithermofilum abyssi</name>
    <dbReference type="NCBI Taxonomy" id="1571185"/>
    <lineage>
        <taxon>Bacteria</taxon>
        <taxon>Bacillati</taxon>
        <taxon>Bacillota</taxon>
        <taxon>Bacilli</taxon>
        <taxon>Bacillales</taxon>
        <taxon>Thermoactinomycetaceae</taxon>
        <taxon>Marinithermofilum</taxon>
    </lineage>
</organism>
<dbReference type="InterPro" id="IPR029033">
    <property type="entry name" value="His_PPase_superfam"/>
</dbReference>
<dbReference type="GO" id="GO:0016791">
    <property type="term" value="F:phosphatase activity"/>
    <property type="evidence" value="ECO:0007669"/>
    <property type="project" value="TreeGrafter"/>
</dbReference>
<proteinExistence type="predicted"/>
<reference evidence="1" key="2">
    <citation type="submission" date="2020-09" db="EMBL/GenBank/DDBJ databases">
        <authorList>
            <person name="Sun Q."/>
            <person name="Zhou Y."/>
        </authorList>
    </citation>
    <scope>NUCLEOTIDE SEQUENCE</scope>
    <source>
        <strain evidence="1">CGMCC 1.15179</strain>
    </source>
</reference>
<comment type="caution">
    <text evidence="1">The sequence shown here is derived from an EMBL/GenBank/DDBJ whole genome shotgun (WGS) entry which is preliminary data.</text>
</comment>
<dbReference type="PANTHER" id="PTHR48100:SF1">
    <property type="entry name" value="HISTIDINE PHOSPHATASE FAMILY PROTEIN-RELATED"/>
    <property type="match status" value="1"/>
</dbReference>
<dbReference type="PANTHER" id="PTHR48100">
    <property type="entry name" value="BROAD-SPECIFICITY PHOSPHATASE YOR283W-RELATED"/>
    <property type="match status" value="1"/>
</dbReference>
<dbReference type="CDD" id="cd07067">
    <property type="entry name" value="HP_PGM_like"/>
    <property type="match status" value="1"/>
</dbReference>
<dbReference type="RefSeq" id="WP_188646445.1">
    <property type="nucleotide sequence ID" value="NZ_BMHQ01000002.1"/>
</dbReference>
<dbReference type="InterPro" id="IPR050275">
    <property type="entry name" value="PGM_Phosphatase"/>
</dbReference>
<dbReference type="SUPFAM" id="SSF53254">
    <property type="entry name" value="Phosphoglycerate mutase-like"/>
    <property type="match status" value="1"/>
</dbReference>
<name>A0A8J2VG89_9BACL</name>
<dbReference type="SMART" id="SM00855">
    <property type="entry name" value="PGAM"/>
    <property type="match status" value="1"/>
</dbReference>
<dbReference type="InterPro" id="IPR013078">
    <property type="entry name" value="His_Pase_superF_clade-1"/>
</dbReference>
<evidence type="ECO:0000313" key="2">
    <source>
        <dbReference type="Proteomes" id="UP000625210"/>
    </source>
</evidence>